<comment type="caution">
    <text evidence="1">The sequence shown here is derived from an EMBL/GenBank/DDBJ whole genome shotgun (WGS) entry which is preliminary data.</text>
</comment>
<protein>
    <submittedName>
        <fullName evidence="1">Uncharacterized protein</fullName>
    </submittedName>
</protein>
<organism evidence="1 2">
    <name type="scientific">Eragrostis curvula</name>
    <name type="common">weeping love grass</name>
    <dbReference type="NCBI Taxonomy" id="38414"/>
    <lineage>
        <taxon>Eukaryota</taxon>
        <taxon>Viridiplantae</taxon>
        <taxon>Streptophyta</taxon>
        <taxon>Embryophyta</taxon>
        <taxon>Tracheophyta</taxon>
        <taxon>Spermatophyta</taxon>
        <taxon>Magnoliopsida</taxon>
        <taxon>Liliopsida</taxon>
        <taxon>Poales</taxon>
        <taxon>Poaceae</taxon>
        <taxon>PACMAD clade</taxon>
        <taxon>Chloridoideae</taxon>
        <taxon>Eragrostideae</taxon>
        <taxon>Eragrostidinae</taxon>
        <taxon>Eragrostis</taxon>
    </lineage>
</organism>
<evidence type="ECO:0000313" key="1">
    <source>
        <dbReference type="EMBL" id="TVU10865.1"/>
    </source>
</evidence>
<dbReference type="AlphaFoldDB" id="A0A5J9THS7"/>
<dbReference type="Gramene" id="TVU10865">
    <property type="protein sequence ID" value="TVU10865"/>
    <property type="gene ID" value="EJB05_44418"/>
</dbReference>
<dbReference type="Proteomes" id="UP000324897">
    <property type="component" value="Chromosome 3"/>
</dbReference>
<feature type="non-terminal residue" evidence="1">
    <location>
        <position position="1"/>
    </location>
</feature>
<keyword evidence="2" id="KW-1185">Reference proteome</keyword>
<proteinExistence type="predicted"/>
<name>A0A5J9THS7_9POAL</name>
<evidence type="ECO:0000313" key="2">
    <source>
        <dbReference type="Proteomes" id="UP000324897"/>
    </source>
</evidence>
<accession>A0A5J9THS7</accession>
<reference evidence="1 2" key="1">
    <citation type="journal article" date="2019" name="Sci. Rep.">
        <title>A high-quality genome of Eragrostis curvula grass provides insights into Poaceae evolution and supports new strategies to enhance forage quality.</title>
        <authorList>
            <person name="Carballo J."/>
            <person name="Santos B.A.C.M."/>
            <person name="Zappacosta D."/>
            <person name="Garbus I."/>
            <person name="Selva J.P."/>
            <person name="Gallo C.A."/>
            <person name="Diaz A."/>
            <person name="Albertini E."/>
            <person name="Caccamo M."/>
            <person name="Echenique V."/>
        </authorList>
    </citation>
    <scope>NUCLEOTIDE SEQUENCE [LARGE SCALE GENOMIC DNA]</scope>
    <source>
        <strain evidence="2">cv. Victoria</strain>
        <tissue evidence="1">Leaf</tissue>
    </source>
</reference>
<gene>
    <name evidence="1" type="ORF">EJB05_44418</name>
</gene>
<sequence>MMRGRLLAAAREVAHEDASSPRRTRTTLPCSARADAFSSERSTVAAFCDASGSEEKVTRLSSFPRMLGSALNGQLLCRDPQLITAWIILGRSVGGLVATV</sequence>
<dbReference type="EMBL" id="RWGY01000039">
    <property type="protein sequence ID" value="TVU10865.1"/>
    <property type="molecule type" value="Genomic_DNA"/>
</dbReference>